<gene>
    <name evidence="3" type="ORF">AAG570_010218</name>
</gene>
<reference evidence="3 4" key="1">
    <citation type="submission" date="2024-07" db="EMBL/GenBank/DDBJ databases">
        <title>Chromosome-level genome assembly of the water stick insect Ranatra chinensis (Heteroptera: Nepidae).</title>
        <authorList>
            <person name="Liu X."/>
        </authorList>
    </citation>
    <scope>NUCLEOTIDE SEQUENCE [LARGE SCALE GENOMIC DNA]</scope>
    <source>
        <strain evidence="3">Cailab_2021Rc</strain>
        <tissue evidence="3">Muscle</tissue>
    </source>
</reference>
<evidence type="ECO:0000313" key="3">
    <source>
        <dbReference type="EMBL" id="KAL1132261.1"/>
    </source>
</evidence>
<dbReference type="EMBL" id="JBFDAA010000005">
    <property type="protein sequence ID" value="KAL1132261.1"/>
    <property type="molecule type" value="Genomic_DNA"/>
</dbReference>
<keyword evidence="4" id="KW-1185">Reference proteome</keyword>
<feature type="non-terminal residue" evidence="3">
    <location>
        <position position="1"/>
    </location>
</feature>
<dbReference type="InterPro" id="IPR010622">
    <property type="entry name" value="FAST_Leu-rich"/>
</dbReference>
<evidence type="ECO:0000259" key="2">
    <source>
        <dbReference type="Pfam" id="PF08368"/>
    </source>
</evidence>
<dbReference type="AlphaFoldDB" id="A0ABD0YMA7"/>
<accession>A0ABD0YMA7</accession>
<evidence type="ECO:0000259" key="1">
    <source>
        <dbReference type="Pfam" id="PF06743"/>
    </source>
</evidence>
<evidence type="ECO:0000313" key="4">
    <source>
        <dbReference type="Proteomes" id="UP001558652"/>
    </source>
</evidence>
<feature type="domain" description="FAST kinase leucine-rich" evidence="1">
    <location>
        <begin position="178"/>
        <end position="212"/>
    </location>
</feature>
<sequence>VINYYYCLQIVSILAEWSVQGKADESNYEEDPRFVSLCHRLGSGSRGDTMQAQPTDLSMVLGVTGEDEAARLVSTISLEQMIKVLSSLAAKKRRSVQLLRSLAYNISSTNLKLNVKQSADILYSLAILNYPDEALLEKVNSDLRDCISECQKTAVIGSIATSLGLLRYKDREEEFPNALTWLDIVWSLVVLQLANSSHLQSVLNPAFIDRLLNTNGLVSVSCRKKLLNINGSAMWTKGYNGPLLKEDSEVNRLTLVRTKGKQTLVKSVMDSLSSLLPSSNFLKINVDSGMGFLIGE</sequence>
<feature type="domain" description="FAST kinase-like protein subdomain 2" evidence="2">
    <location>
        <begin position="223"/>
        <end position="294"/>
    </location>
</feature>
<dbReference type="Pfam" id="PF08368">
    <property type="entry name" value="FAST_2"/>
    <property type="match status" value="1"/>
</dbReference>
<proteinExistence type="predicted"/>
<dbReference type="Proteomes" id="UP001558652">
    <property type="component" value="Unassembled WGS sequence"/>
</dbReference>
<dbReference type="InterPro" id="IPR013579">
    <property type="entry name" value="FAST_2"/>
</dbReference>
<dbReference type="Pfam" id="PF06743">
    <property type="entry name" value="FAST_1"/>
    <property type="match status" value="1"/>
</dbReference>
<organism evidence="3 4">
    <name type="scientific">Ranatra chinensis</name>
    <dbReference type="NCBI Taxonomy" id="642074"/>
    <lineage>
        <taxon>Eukaryota</taxon>
        <taxon>Metazoa</taxon>
        <taxon>Ecdysozoa</taxon>
        <taxon>Arthropoda</taxon>
        <taxon>Hexapoda</taxon>
        <taxon>Insecta</taxon>
        <taxon>Pterygota</taxon>
        <taxon>Neoptera</taxon>
        <taxon>Paraneoptera</taxon>
        <taxon>Hemiptera</taxon>
        <taxon>Heteroptera</taxon>
        <taxon>Panheteroptera</taxon>
        <taxon>Nepomorpha</taxon>
        <taxon>Nepidae</taxon>
        <taxon>Ranatrinae</taxon>
        <taxon>Ranatra</taxon>
    </lineage>
</organism>
<name>A0ABD0YMA7_9HEMI</name>
<protein>
    <submittedName>
        <fullName evidence="3">Uncharacterized protein</fullName>
    </submittedName>
</protein>
<comment type="caution">
    <text evidence="3">The sequence shown here is derived from an EMBL/GenBank/DDBJ whole genome shotgun (WGS) entry which is preliminary data.</text>
</comment>